<dbReference type="EMBL" id="NQMS01000003">
    <property type="protein sequence ID" value="PAV96791.1"/>
    <property type="molecule type" value="Genomic_DNA"/>
</dbReference>
<sequence length="149" mass="16711">MNLSSSHENNQSGSMLLPSVLMMLSLSLLIVSAQQGRIEHQVQTLAYQRQLMTVRQQVESTLSQVIATHEWPKPRVDSCQRFSSVTVCFKSITAELGIVCAVIQTKTYAAQIRRFSYVNSRVTPQGTTRLLRLSTGWLDYSPLGFESLC</sequence>
<reference evidence="2 3" key="1">
    <citation type="submission" date="2017-08" db="EMBL/GenBank/DDBJ databases">
        <title>Draft Genome Sequence of Hafnia alvei CITHA-6 Isolated from Raw Bovine Milk.</title>
        <authorList>
            <person name="Culligan E.P."/>
            <person name="Mcsweeney A."/>
            <person name="O'Doherty C."/>
            <person name="Gleeson E."/>
            <person name="O'Riordan D."/>
            <person name="Sleator R.D."/>
        </authorList>
    </citation>
    <scope>NUCLEOTIDE SEQUENCE [LARGE SCALE GENOMIC DNA]</scope>
    <source>
        <strain evidence="2 3">CITHA-6</strain>
    </source>
</reference>
<gene>
    <name evidence="2" type="ORF">CJD50_10115</name>
</gene>
<keyword evidence="1" id="KW-0812">Transmembrane</keyword>
<feature type="transmembrane region" description="Helical" evidence="1">
    <location>
        <begin position="12"/>
        <end position="31"/>
    </location>
</feature>
<protein>
    <submittedName>
        <fullName evidence="2">DUF2509 domain-containing protein</fullName>
    </submittedName>
</protein>
<evidence type="ECO:0000256" key="1">
    <source>
        <dbReference type="SAM" id="Phobius"/>
    </source>
</evidence>
<evidence type="ECO:0000313" key="2">
    <source>
        <dbReference type="EMBL" id="PAV96791.1"/>
    </source>
</evidence>
<dbReference type="Pfam" id="PF10713">
    <property type="entry name" value="DUF2509"/>
    <property type="match status" value="1"/>
</dbReference>
<evidence type="ECO:0000313" key="3">
    <source>
        <dbReference type="Proteomes" id="UP000218796"/>
    </source>
</evidence>
<name>A0A2A2MED8_9GAMM</name>
<dbReference type="OrthoDB" id="6638226at2"/>
<keyword evidence="1" id="KW-1133">Transmembrane helix</keyword>
<organism evidence="2 3">
    <name type="scientific">Hafnia paralvei</name>
    <dbReference type="NCBI Taxonomy" id="546367"/>
    <lineage>
        <taxon>Bacteria</taxon>
        <taxon>Pseudomonadati</taxon>
        <taxon>Pseudomonadota</taxon>
        <taxon>Gammaproteobacteria</taxon>
        <taxon>Enterobacterales</taxon>
        <taxon>Hafniaceae</taxon>
        <taxon>Hafnia</taxon>
    </lineage>
</organism>
<dbReference type="AlphaFoldDB" id="A0A2A2MED8"/>
<dbReference type="InterPro" id="IPR019652">
    <property type="entry name" value="DUF2509"/>
</dbReference>
<dbReference type="RefSeq" id="WP_039190076.1">
    <property type="nucleotide sequence ID" value="NZ_CALECD010000080.1"/>
</dbReference>
<keyword evidence="3" id="KW-1185">Reference proteome</keyword>
<accession>A0A2A2MED8</accession>
<dbReference type="GeneID" id="69639876"/>
<dbReference type="Proteomes" id="UP000218796">
    <property type="component" value="Unassembled WGS sequence"/>
</dbReference>
<proteinExistence type="predicted"/>
<comment type="caution">
    <text evidence="2">The sequence shown here is derived from an EMBL/GenBank/DDBJ whole genome shotgun (WGS) entry which is preliminary data.</text>
</comment>
<keyword evidence="1" id="KW-0472">Membrane</keyword>